<dbReference type="RefSeq" id="WP_115176523.1">
    <property type="nucleotide sequence ID" value="NZ_UGNY01000002.1"/>
</dbReference>
<reference evidence="1 2" key="1">
    <citation type="submission" date="2018-06" db="EMBL/GenBank/DDBJ databases">
        <authorList>
            <consortium name="Pathogen Informatics"/>
            <person name="Doyle S."/>
        </authorList>
    </citation>
    <scope>NUCLEOTIDE SEQUENCE [LARGE SCALE GENOMIC DNA]</scope>
    <source>
        <strain evidence="1 2">NCTC11978</strain>
    </source>
</reference>
<dbReference type="AlphaFoldDB" id="A0A378KNU3"/>
<dbReference type="EMBL" id="UGNY01000002">
    <property type="protein sequence ID" value="STX88311.1"/>
    <property type="molecule type" value="Genomic_DNA"/>
</dbReference>
<organism evidence="1 2">
    <name type="scientific">Legionella feeleii</name>
    <dbReference type="NCBI Taxonomy" id="453"/>
    <lineage>
        <taxon>Bacteria</taxon>
        <taxon>Pseudomonadati</taxon>
        <taxon>Pseudomonadota</taxon>
        <taxon>Gammaproteobacteria</taxon>
        <taxon>Legionellales</taxon>
        <taxon>Legionellaceae</taxon>
        <taxon>Legionella</taxon>
    </lineage>
</organism>
<name>A0A378KNU3_9GAMM</name>
<proteinExistence type="predicted"/>
<evidence type="ECO:0000313" key="1">
    <source>
        <dbReference type="EMBL" id="STX88311.1"/>
    </source>
</evidence>
<accession>A0A378KNU3</accession>
<sequence length="76" mass="8699">MNNDGDKAKLKHDYLNAIVIINSLTKSSESFLNKLGGAIEIDDFNRSQMEKILYSMKAIRNQTEKLENYFQSLIGE</sequence>
<evidence type="ECO:0000313" key="2">
    <source>
        <dbReference type="Proteomes" id="UP000254033"/>
    </source>
</evidence>
<gene>
    <name evidence="1" type="ORF">NCTC11978_03328</name>
</gene>
<protein>
    <submittedName>
        <fullName evidence="1">Uncharacterized protein</fullName>
    </submittedName>
</protein>
<dbReference type="Proteomes" id="UP000254033">
    <property type="component" value="Unassembled WGS sequence"/>
</dbReference>